<dbReference type="Gene3D" id="3.40.50.620">
    <property type="entry name" value="HUPs"/>
    <property type="match status" value="1"/>
</dbReference>
<dbReference type="InterPro" id="IPR022310">
    <property type="entry name" value="NAD/GMP_synthase"/>
</dbReference>
<accession>X1KDD9</accession>
<dbReference type="GO" id="GO:0004359">
    <property type="term" value="F:glutaminase activity"/>
    <property type="evidence" value="ECO:0007669"/>
    <property type="project" value="InterPro"/>
</dbReference>
<dbReference type="GO" id="GO:0008795">
    <property type="term" value="F:NAD+ synthase activity"/>
    <property type="evidence" value="ECO:0007669"/>
    <property type="project" value="InterPro"/>
</dbReference>
<keyword evidence="5" id="KW-0547">Nucleotide-binding</keyword>
<dbReference type="PANTHER" id="PTHR23090:SF9">
    <property type="entry name" value="GLUTAMINE-DEPENDENT NAD(+) SYNTHETASE"/>
    <property type="match status" value="1"/>
</dbReference>
<evidence type="ECO:0000256" key="2">
    <source>
        <dbReference type="ARBA" id="ARBA00005859"/>
    </source>
</evidence>
<dbReference type="InterPro" id="IPR003694">
    <property type="entry name" value="NAD_synthase"/>
</dbReference>
<gene>
    <name evidence="10" type="ORF">S06H3_19262</name>
</gene>
<dbReference type="GO" id="GO:0003952">
    <property type="term" value="F:NAD+ synthase (glutamine-hydrolyzing) activity"/>
    <property type="evidence" value="ECO:0007669"/>
    <property type="project" value="InterPro"/>
</dbReference>
<evidence type="ECO:0000256" key="3">
    <source>
        <dbReference type="ARBA" id="ARBA00022598"/>
    </source>
</evidence>
<feature type="domain" description="NAD/GMP synthase" evidence="9">
    <location>
        <begin position="13"/>
        <end position="250"/>
    </location>
</feature>
<keyword evidence="7" id="KW-0460">Magnesium</keyword>
<evidence type="ECO:0000256" key="4">
    <source>
        <dbReference type="ARBA" id="ARBA00022723"/>
    </source>
</evidence>
<dbReference type="InterPro" id="IPR014729">
    <property type="entry name" value="Rossmann-like_a/b/a_fold"/>
</dbReference>
<dbReference type="SUPFAM" id="SSF52402">
    <property type="entry name" value="Adenine nucleotide alpha hydrolases-like"/>
    <property type="match status" value="1"/>
</dbReference>
<reference evidence="10" key="1">
    <citation type="journal article" date="2014" name="Front. Microbiol.">
        <title>High frequency of phylogenetically diverse reductive dehalogenase-homologous genes in deep subseafloor sedimentary metagenomes.</title>
        <authorList>
            <person name="Kawai M."/>
            <person name="Futagami T."/>
            <person name="Toyoda A."/>
            <person name="Takaki Y."/>
            <person name="Nishi S."/>
            <person name="Hori S."/>
            <person name="Arai W."/>
            <person name="Tsubouchi T."/>
            <person name="Morono Y."/>
            <person name="Uchiyama I."/>
            <person name="Ito T."/>
            <person name="Fujiyama A."/>
            <person name="Inagaki F."/>
            <person name="Takami H."/>
        </authorList>
    </citation>
    <scope>NUCLEOTIDE SEQUENCE</scope>
    <source>
        <strain evidence="10">Expedition CK06-06</strain>
    </source>
</reference>
<dbReference type="InterPro" id="IPR022926">
    <property type="entry name" value="NH(3)-dep_NAD(+)_synth"/>
</dbReference>
<evidence type="ECO:0000256" key="5">
    <source>
        <dbReference type="ARBA" id="ARBA00022741"/>
    </source>
</evidence>
<organism evidence="10">
    <name type="scientific">marine sediment metagenome</name>
    <dbReference type="NCBI Taxonomy" id="412755"/>
    <lineage>
        <taxon>unclassified sequences</taxon>
        <taxon>metagenomes</taxon>
        <taxon>ecological metagenomes</taxon>
    </lineage>
</organism>
<comment type="similarity">
    <text evidence="2">Belongs to the NAD synthetase family.</text>
</comment>
<evidence type="ECO:0000259" key="9">
    <source>
        <dbReference type="Pfam" id="PF02540"/>
    </source>
</evidence>
<keyword evidence="4" id="KW-0479">Metal-binding</keyword>
<dbReference type="EMBL" id="BARV01009843">
    <property type="protein sequence ID" value="GAI04678.1"/>
    <property type="molecule type" value="Genomic_DNA"/>
</dbReference>
<dbReference type="GO" id="GO:0009435">
    <property type="term" value="P:NAD+ biosynthetic process"/>
    <property type="evidence" value="ECO:0007669"/>
    <property type="project" value="UniProtKB-UniPathway"/>
</dbReference>
<comment type="caution">
    <text evidence="10">The sequence shown here is derived from an EMBL/GenBank/DDBJ whole genome shotgun (WGS) entry which is preliminary data.</text>
</comment>
<protein>
    <recommendedName>
        <fullName evidence="9">NAD/GMP synthase domain-containing protein</fullName>
    </recommendedName>
</protein>
<sequence length="255" mass="27951">MTQTTEKDATKLIKRSLKINLPAEGAVVGLSGGLDSSVVATLCKKALGKTNVLGVCMPEAGVTNPRDVADAHDVSNKLGIRFRVVDITPAVLGIHQNLYDFRIGARVPAANVKPRVRMTILYYYANLLNSLVVGTCNRSERRAGYFTKHGDGGVDLMPLGCLYKTQVRQLAAHLNVLKRVIENVPSAGLWRGQTDEKELGISYEKLDMIYAGLDLGLEPDLIADAAGVKIEDVNRFIERERRMAHKLSMPEIPKL</sequence>
<dbReference type="NCBIfam" id="TIGR00552">
    <property type="entry name" value="nadE"/>
    <property type="match status" value="1"/>
</dbReference>
<dbReference type="GO" id="GO:0005737">
    <property type="term" value="C:cytoplasm"/>
    <property type="evidence" value="ECO:0007669"/>
    <property type="project" value="InterPro"/>
</dbReference>
<dbReference type="GO" id="GO:0005524">
    <property type="term" value="F:ATP binding"/>
    <property type="evidence" value="ECO:0007669"/>
    <property type="project" value="UniProtKB-KW"/>
</dbReference>
<dbReference type="PANTHER" id="PTHR23090">
    <property type="entry name" value="NH 3 /GLUTAMINE-DEPENDENT NAD + SYNTHETASE"/>
    <property type="match status" value="1"/>
</dbReference>
<evidence type="ECO:0000256" key="6">
    <source>
        <dbReference type="ARBA" id="ARBA00022840"/>
    </source>
</evidence>
<dbReference type="HAMAP" id="MF_00193">
    <property type="entry name" value="NadE_ammonia_dep"/>
    <property type="match status" value="1"/>
</dbReference>
<evidence type="ECO:0000256" key="8">
    <source>
        <dbReference type="ARBA" id="ARBA00023027"/>
    </source>
</evidence>
<dbReference type="AlphaFoldDB" id="X1KDD9"/>
<keyword evidence="8" id="KW-0520">NAD</keyword>
<dbReference type="CDD" id="cd00553">
    <property type="entry name" value="NAD_synthase"/>
    <property type="match status" value="1"/>
</dbReference>
<evidence type="ECO:0000256" key="7">
    <source>
        <dbReference type="ARBA" id="ARBA00022842"/>
    </source>
</evidence>
<evidence type="ECO:0000313" key="10">
    <source>
        <dbReference type="EMBL" id="GAI04678.1"/>
    </source>
</evidence>
<dbReference type="NCBIfam" id="NF010587">
    <property type="entry name" value="PRK13980.1"/>
    <property type="match status" value="1"/>
</dbReference>
<name>X1KDD9_9ZZZZ</name>
<proteinExistence type="inferred from homology"/>
<keyword evidence="6" id="KW-0067">ATP-binding</keyword>
<dbReference type="Pfam" id="PF02540">
    <property type="entry name" value="NAD_synthase"/>
    <property type="match status" value="1"/>
</dbReference>
<keyword evidence="3" id="KW-0436">Ligase</keyword>
<dbReference type="UniPathway" id="UPA00253"/>
<evidence type="ECO:0000256" key="1">
    <source>
        <dbReference type="ARBA" id="ARBA00004790"/>
    </source>
</evidence>
<dbReference type="GO" id="GO:0046872">
    <property type="term" value="F:metal ion binding"/>
    <property type="evidence" value="ECO:0007669"/>
    <property type="project" value="UniProtKB-KW"/>
</dbReference>
<comment type="pathway">
    <text evidence="1">Cofactor biosynthesis; NAD(+) biosynthesis.</text>
</comment>